<dbReference type="NCBIfam" id="NF005994">
    <property type="entry name" value="PRK08118.1"/>
    <property type="match status" value="1"/>
</dbReference>
<sequence>MEKVIIIGSGGAGKSTLAVKLGEVLGIKVYHLDALYWKPGWEMTPKDEWKLIVSGILKKDSWIMDGNFGSTLEMRAEAADTIIFLDYSTLRCLYGIFKRRIMYHGKTRPDMNEGCPEKLDWEFIKWVATYKRKKAPDIQARMERLREQGKEIYHFTSPGETARFIEKLSNNRRVSA</sequence>
<evidence type="ECO:0000313" key="1">
    <source>
        <dbReference type="EMBL" id="RSD29335.1"/>
    </source>
</evidence>
<dbReference type="RefSeq" id="WP_125478207.1">
    <property type="nucleotide sequence ID" value="NZ_RSFW01000002.1"/>
</dbReference>
<reference evidence="2" key="1">
    <citation type="submission" date="2018-12" db="EMBL/GenBank/DDBJ databases">
        <title>Bacillus chawlae sp. nov., Bacillus glennii sp. nov., and Bacillus saganii sp. nov. Isolated from the Vehicle Assembly Building at Kennedy Space Center where the Viking Spacecraft were Assembled.</title>
        <authorList>
            <person name="Seuylemezian A."/>
            <person name="Vaishampayan P."/>
        </authorList>
    </citation>
    <scope>NUCLEOTIDE SEQUENCE [LARGE SCALE GENOMIC DNA]</scope>
    <source>
        <strain evidence="2">DSM 13966</strain>
    </source>
</reference>
<dbReference type="EMBL" id="RSFW01000002">
    <property type="protein sequence ID" value="RSD29335.1"/>
    <property type="molecule type" value="Genomic_DNA"/>
</dbReference>
<dbReference type="Gene3D" id="3.40.50.300">
    <property type="entry name" value="P-loop containing nucleotide triphosphate hydrolases"/>
    <property type="match status" value="1"/>
</dbReference>
<gene>
    <name evidence="1" type="ORF">EJA10_01425</name>
</gene>
<dbReference type="AlphaFoldDB" id="A0A427TZ12"/>
<dbReference type="SUPFAM" id="SSF52540">
    <property type="entry name" value="P-loop containing nucleoside triphosphate hydrolases"/>
    <property type="match status" value="1"/>
</dbReference>
<proteinExistence type="predicted"/>
<dbReference type="InterPro" id="IPR027417">
    <property type="entry name" value="P-loop_NTPase"/>
</dbReference>
<dbReference type="Proteomes" id="UP000279911">
    <property type="component" value="Unassembled WGS sequence"/>
</dbReference>
<dbReference type="PANTHER" id="PTHR37816">
    <property type="entry name" value="YALI0E33011P"/>
    <property type="match status" value="1"/>
</dbReference>
<dbReference type="InterPro" id="IPR052922">
    <property type="entry name" value="Cytidylate_Kinase-2"/>
</dbReference>
<organism evidence="1 2">
    <name type="scientific">Mesobacillus subterraneus</name>
    <dbReference type="NCBI Taxonomy" id="285983"/>
    <lineage>
        <taxon>Bacteria</taxon>
        <taxon>Bacillati</taxon>
        <taxon>Bacillota</taxon>
        <taxon>Bacilli</taxon>
        <taxon>Bacillales</taxon>
        <taxon>Bacillaceae</taxon>
        <taxon>Mesobacillus</taxon>
    </lineage>
</organism>
<protein>
    <submittedName>
        <fullName evidence="1">DNA topology modulation protein</fullName>
    </submittedName>
</protein>
<name>A0A427TZ12_9BACI</name>
<dbReference type="OrthoDB" id="1201990at2"/>
<accession>A0A427TZ12</accession>
<comment type="caution">
    <text evidence="1">The sequence shown here is derived from an EMBL/GenBank/DDBJ whole genome shotgun (WGS) entry which is preliminary data.</text>
</comment>
<evidence type="ECO:0000313" key="2">
    <source>
        <dbReference type="Proteomes" id="UP000279911"/>
    </source>
</evidence>
<dbReference type="PANTHER" id="PTHR37816:SF3">
    <property type="entry name" value="MODULATES DNA TOPOLOGY"/>
    <property type="match status" value="1"/>
</dbReference>